<protein>
    <submittedName>
        <fullName evidence="1">Predicted protein</fullName>
    </submittedName>
</protein>
<evidence type="ECO:0000313" key="2">
    <source>
        <dbReference type="Proteomes" id="UP000001194"/>
    </source>
</evidence>
<keyword evidence="2" id="KW-1185">Reference proteome</keyword>
<dbReference type="GeneID" id="6081159"/>
<proteinExistence type="predicted"/>
<dbReference type="Proteomes" id="UP000001194">
    <property type="component" value="Unassembled WGS sequence"/>
</dbReference>
<reference evidence="1 2" key="1">
    <citation type="journal article" date="2008" name="Nature">
        <title>The genome of Laccaria bicolor provides insights into mycorrhizal symbiosis.</title>
        <authorList>
            <person name="Martin F."/>
            <person name="Aerts A."/>
            <person name="Ahren D."/>
            <person name="Brun A."/>
            <person name="Danchin E.G.J."/>
            <person name="Duchaussoy F."/>
            <person name="Gibon J."/>
            <person name="Kohler A."/>
            <person name="Lindquist E."/>
            <person name="Pereda V."/>
            <person name="Salamov A."/>
            <person name="Shapiro H.J."/>
            <person name="Wuyts J."/>
            <person name="Blaudez D."/>
            <person name="Buee M."/>
            <person name="Brokstein P."/>
            <person name="Canbaeck B."/>
            <person name="Cohen D."/>
            <person name="Courty P.E."/>
            <person name="Coutinho P.M."/>
            <person name="Delaruelle C."/>
            <person name="Detter J.C."/>
            <person name="Deveau A."/>
            <person name="DiFazio S."/>
            <person name="Duplessis S."/>
            <person name="Fraissinet-Tachet L."/>
            <person name="Lucic E."/>
            <person name="Frey-Klett P."/>
            <person name="Fourrey C."/>
            <person name="Feussner I."/>
            <person name="Gay G."/>
            <person name="Grimwood J."/>
            <person name="Hoegger P.J."/>
            <person name="Jain P."/>
            <person name="Kilaru S."/>
            <person name="Labbe J."/>
            <person name="Lin Y.C."/>
            <person name="Legue V."/>
            <person name="Le Tacon F."/>
            <person name="Marmeisse R."/>
            <person name="Melayah D."/>
            <person name="Montanini B."/>
            <person name="Muratet M."/>
            <person name="Nehls U."/>
            <person name="Niculita-Hirzel H."/>
            <person name="Oudot-Le Secq M.P."/>
            <person name="Peter M."/>
            <person name="Quesneville H."/>
            <person name="Rajashekar B."/>
            <person name="Reich M."/>
            <person name="Rouhier N."/>
            <person name="Schmutz J."/>
            <person name="Yin T."/>
            <person name="Chalot M."/>
            <person name="Henrissat B."/>
            <person name="Kuees U."/>
            <person name="Lucas S."/>
            <person name="Van de Peer Y."/>
            <person name="Podila G.K."/>
            <person name="Polle A."/>
            <person name="Pukkila P.J."/>
            <person name="Richardson P.M."/>
            <person name="Rouze P."/>
            <person name="Sanders I.R."/>
            <person name="Stajich J.E."/>
            <person name="Tunlid A."/>
            <person name="Tuskan G."/>
            <person name="Grigoriev I.V."/>
        </authorList>
    </citation>
    <scope>NUCLEOTIDE SEQUENCE [LARGE SCALE GENOMIC DNA]</scope>
    <source>
        <strain evidence="2">S238N-H82 / ATCC MYA-4686</strain>
    </source>
</reference>
<dbReference type="OrthoDB" id="3253623at2759"/>
<dbReference type="InParanoid" id="B0DN78"/>
<accession>B0DN78</accession>
<dbReference type="EMBL" id="DS547121">
    <property type="protein sequence ID" value="EDR03825.1"/>
    <property type="molecule type" value="Genomic_DNA"/>
</dbReference>
<evidence type="ECO:0000313" key="1">
    <source>
        <dbReference type="EMBL" id="EDR03825.1"/>
    </source>
</evidence>
<dbReference type="RefSeq" id="XP_001885393.1">
    <property type="nucleotide sequence ID" value="XM_001885358.1"/>
</dbReference>
<organism evidence="2">
    <name type="scientific">Laccaria bicolor (strain S238N-H82 / ATCC MYA-4686)</name>
    <name type="common">Bicoloured deceiver</name>
    <name type="synonym">Laccaria laccata var. bicolor</name>
    <dbReference type="NCBI Taxonomy" id="486041"/>
    <lineage>
        <taxon>Eukaryota</taxon>
        <taxon>Fungi</taxon>
        <taxon>Dikarya</taxon>
        <taxon>Basidiomycota</taxon>
        <taxon>Agaricomycotina</taxon>
        <taxon>Agaricomycetes</taxon>
        <taxon>Agaricomycetidae</taxon>
        <taxon>Agaricales</taxon>
        <taxon>Agaricineae</taxon>
        <taxon>Hydnangiaceae</taxon>
        <taxon>Laccaria</taxon>
    </lineage>
</organism>
<gene>
    <name evidence="1" type="ORF">LACBIDRAFT_331033</name>
</gene>
<dbReference type="KEGG" id="lbc:LACBIDRAFT_331033"/>
<dbReference type="HOGENOM" id="CLU_030973_1_1_1"/>
<dbReference type="Pfam" id="PF02992">
    <property type="entry name" value="Transposase_21"/>
    <property type="match status" value="1"/>
</dbReference>
<name>B0DN78_LACBS</name>
<dbReference type="AlphaFoldDB" id="B0DN78"/>
<sequence>MPLMFQHLSTCQPCGARLTKLGVKDGVSLRVPIRPYVMQDFTAFVGALYTRPSIEEAIQWTRDCMAVDELRGINQGNVIREFLDASEDVFVDANHEIRTVWSISWDGYNPYHNRTAGKSASVRSLAMGCISLPPSICYKPENMYLGGIVPGPKQLSLDGLNLFLAPLVDVLDHSYHCRTWYSKTYEHPEGHHSHKAVVVAIADLPGS</sequence>
<dbReference type="InterPro" id="IPR004242">
    <property type="entry name" value="Transposase_21"/>
</dbReference>